<dbReference type="GO" id="GO:0000155">
    <property type="term" value="F:phosphorelay sensor kinase activity"/>
    <property type="evidence" value="ECO:0007669"/>
    <property type="project" value="InterPro"/>
</dbReference>
<dbReference type="SMART" id="SM00387">
    <property type="entry name" value="HATPase_c"/>
    <property type="match status" value="1"/>
</dbReference>
<comment type="caution">
    <text evidence="10">The sequence shown here is derived from an EMBL/GenBank/DDBJ whole genome shotgun (WGS) entry which is preliminary data.</text>
</comment>
<dbReference type="InterPro" id="IPR029016">
    <property type="entry name" value="GAF-like_dom_sf"/>
</dbReference>
<dbReference type="Gene3D" id="3.30.565.10">
    <property type="entry name" value="Histidine kinase-like ATPase, C-terminal domain"/>
    <property type="match status" value="1"/>
</dbReference>
<dbReference type="SUPFAM" id="SSF52172">
    <property type="entry name" value="CheY-like"/>
    <property type="match status" value="1"/>
</dbReference>
<dbReference type="InterPro" id="IPR036097">
    <property type="entry name" value="HisK_dim/P_sf"/>
</dbReference>
<evidence type="ECO:0000313" key="11">
    <source>
        <dbReference type="Proteomes" id="UP000297693"/>
    </source>
</evidence>
<feature type="modified residue" description="4-aspartylphosphate" evidence="6">
    <location>
        <position position="484"/>
    </location>
</feature>
<dbReference type="SMART" id="SM00448">
    <property type="entry name" value="REC"/>
    <property type="match status" value="1"/>
</dbReference>
<reference evidence="10" key="1">
    <citation type="journal article" date="2019" name="PLoS Negl. Trop. Dis.">
        <title>Revisiting the worldwide diversity of Leptospira species in the environment.</title>
        <authorList>
            <person name="Vincent A.T."/>
            <person name="Schiettekatte O."/>
            <person name="Bourhy P."/>
            <person name="Veyrier F.J."/>
            <person name="Picardeau M."/>
        </authorList>
    </citation>
    <scope>NUCLEOTIDE SEQUENCE [LARGE SCALE GENOMIC DNA]</scope>
    <source>
        <strain evidence="10">201702476</strain>
    </source>
</reference>
<keyword evidence="3 6" id="KW-0597">Phosphoprotein</keyword>
<keyword evidence="5 10" id="KW-0418">Kinase</keyword>
<evidence type="ECO:0000313" key="10">
    <source>
        <dbReference type="EMBL" id="TGL56471.1"/>
    </source>
</evidence>
<dbReference type="PROSITE" id="PS50110">
    <property type="entry name" value="RESPONSE_REGULATORY"/>
    <property type="match status" value="1"/>
</dbReference>
<organism evidence="10 11">
    <name type="scientific">Leptospira ognonensis</name>
    <dbReference type="NCBI Taxonomy" id="2484945"/>
    <lineage>
        <taxon>Bacteria</taxon>
        <taxon>Pseudomonadati</taxon>
        <taxon>Spirochaetota</taxon>
        <taxon>Spirochaetia</taxon>
        <taxon>Leptospirales</taxon>
        <taxon>Leptospiraceae</taxon>
        <taxon>Leptospira</taxon>
    </lineage>
</organism>
<dbReference type="Pfam" id="PF00512">
    <property type="entry name" value="HisKA"/>
    <property type="match status" value="1"/>
</dbReference>
<dbReference type="Pfam" id="PF01590">
    <property type="entry name" value="GAF"/>
    <property type="match status" value="1"/>
</dbReference>
<evidence type="ECO:0000256" key="4">
    <source>
        <dbReference type="ARBA" id="ARBA00022679"/>
    </source>
</evidence>
<dbReference type="SUPFAM" id="SSF55781">
    <property type="entry name" value="GAF domain-like"/>
    <property type="match status" value="1"/>
</dbReference>
<feature type="coiled-coil region" evidence="7">
    <location>
        <begin position="147"/>
        <end position="180"/>
    </location>
</feature>
<name>A0A4R9JVX2_9LEPT</name>
<dbReference type="AlphaFoldDB" id="A0A4R9JVX2"/>
<dbReference type="PRINTS" id="PR00344">
    <property type="entry name" value="BCTRLSENSOR"/>
</dbReference>
<keyword evidence="11" id="KW-1185">Reference proteome</keyword>
<evidence type="ECO:0000256" key="3">
    <source>
        <dbReference type="ARBA" id="ARBA00022553"/>
    </source>
</evidence>
<dbReference type="CDD" id="cd17546">
    <property type="entry name" value="REC_hyHK_CKI1_RcsC-like"/>
    <property type="match status" value="1"/>
</dbReference>
<sequence length="553" mass="62175">MKIAPLPENEFERLENLRYLEILDTINEEIFDNIVQIASAICETPIALISLIDEKRQWFKARIGLDPPETPRDVAFCAHAILGESLFEISDSRKDERFHDNPLVTGSPNVVFYAGQPLKTSQNHNIGTLCVLDNKPKILTDVQKNLLEKLSKQVVQLMELKVKASELENARKEAVAANQSKLDFIAAISHDIRNPLNSLFGLADILDISETDPEKKVIISQFKNSADVILRIVNDIIDLSRFESQGLQESNRIFALDQTLVSILTFFKSEAKRKGIEFDFFRAPEIRNFYFSDERKIEKILWNLLSNAFKFTSAGKVSFRIETEDKDSTGCKIKITIEDTGPGIAPEVLPNLFQKYASFSPKEVEMAGSGLGLSIVQSSLNALGGSIETSSQKGVGTKFVIKLQLQPGLATSEIPSSKEETLSEEIVKKRIRSIPILVADDNEMNRKILLNYLKPFGAICSEAKTGFETVDWAKENKSGILFVDIEMPGLSGVEAIQKIERKQEHQFTFVACTGLCLPEEKEKIMDAGFDFYIPKPYNKNLIRDAIVHHLQRF</sequence>
<accession>A0A4R9JVX2</accession>
<dbReference type="SUPFAM" id="SSF47384">
    <property type="entry name" value="Homodimeric domain of signal transducing histidine kinase"/>
    <property type="match status" value="1"/>
</dbReference>
<dbReference type="Proteomes" id="UP000297693">
    <property type="component" value="Unassembled WGS sequence"/>
</dbReference>
<dbReference type="InterPro" id="IPR003018">
    <property type="entry name" value="GAF"/>
</dbReference>
<dbReference type="InterPro" id="IPR003594">
    <property type="entry name" value="HATPase_dom"/>
</dbReference>
<evidence type="ECO:0000256" key="2">
    <source>
        <dbReference type="ARBA" id="ARBA00012438"/>
    </source>
</evidence>
<dbReference type="PANTHER" id="PTHR43047:SF72">
    <property type="entry name" value="OSMOSENSING HISTIDINE PROTEIN KINASE SLN1"/>
    <property type="match status" value="1"/>
</dbReference>
<dbReference type="InterPro" id="IPR011006">
    <property type="entry name" value="CheY-like_superfamily"/>
</dbReference>
<dbReference type="Pfam" id="PF02518">
    <property type="entry name" value="HATPase_c"/>
    <property type="match status" value="1"/>
</dbReference>
<evidence type="ECO:0000256" key="1">
    <source>
        <dbReference type="ARBA" id="ARBA00000085"/>
    </source>
</evidence>
<dbReference type="CDD" id="cd00082">
    <property type="entry name" value="HisKA"/>
    <property type="match status" value="1"/>
</dbReference>
<dbReference type="OrthoDB" id="6192248at2"/>
<gene>
    <name evidence="10" type="ORF">EHQ58_17795</name>
</gene>
<dbReference type="InterPro" id="IPR036890">
    <property type="entry name" value="HATPase_C_sf"/>
</dbReference>
<dbReference type="SUPFAM" id="SSF55874">
    <property type="entry name" value="ATPase domain of HSP90 chaperone/DNA topoisomerase II/histidine kinase"/>
    <property type="match status" value="1"/>
</dbReference>
<evidence type="ECO:0000256" key="7">
    <source>
        <dbReference type="SAM" id="Coils"/>
    </source>
</evidence>
<dbReference type="InterPro" id="IPR005467">
    <property type="entry name" value="His_kinase_dom"/>
</dbReference>
<dbReference type="EC" id="2.7.13.3" evidence="2"/>
<dbReference type="EMBL" id="RQGD01000046">
    <property type="protein sequence ID" value="TGL56471.1"/>
    <property type="molecule type" value="Genomic_DNA"/>
</dbReference>
<dbReference type="InterPro" id="IPR004358">
    <property type="entry name" value="Sig_transdc_His_kin-like_C"/>
</dbReference>
<comment type="catalytic activity">
    <reaction evidence="1">
        <text>ATP + protein L-histidine = ADP + protein N-phospho-L-histidine.</text>
        <dbReference type="EC" id="2.7.13.3"/>
    </reaction>
</comment>
<evidence type="ECO:0000259" key="9">
    <source>
        <dbReference type="PROSITE" id="PS50110"/>
    </source>
</evidence>
<dbReference type="Gene3D" id="3.40.50.2300">
    <property type="match status" value="1"/>
</dbReference>
<dbReference type="GO" id="GO:0005886">
    <property type="term" value="C:plasma membrane"/>
    <property type="evidence" value="ECO:0007669"/>
    <property type="project" value="TreeGrafter"/>
</dbReference>
<evidence type="ECO:0000256" key="6">
    <source>
        <dbReference type="PROSITE-ProRule" id="PRU00169"/>
    </source>
</evidence>
<evidence type="ECO:0000259" key="8">
    <source>
        <dbReference type="PROSITE" id="PS50109"/>
    </source>
</evidence>
<keyword evidence="7" id="KW-0175">Coiled coil</keyword>
<dbReference type="SMART" id="SM00388">
    <property type="entry name" value="HisKA"/>
    <property type="match status" value="1"/>
</dbReference>
<proteinExistence type="predicted"/>
<dbReference type="Gene3D" id="3.30.450.40">
    <property type="match status" value="1"/>
</dbReference>
<protein>
    <recommendedName>
        <fullName evidence="2">histidine kinase</fullName>
        <ecNumber evidence="2">2.7.13.3</ecNumber>
    </recommendedName>
</protein>
<dbReference type="InterPro" id="IPR001789">
    <property type="entry name" value="Sig_transdc_resp-reg_receiver"/>
</dbReference>
<dbReference type="PANTHER" id="PTHR43047">
    <property type="entry name" value="TWO-COMPONENT HISTIDINE PROTEIN KINASE"/>
    <property type="match status" value="1"/>
</dbReference>
<keyword evidence="4" id="KW-0808">Transferase</keyword>
<feature type="domain" description="Response regulatory" evidence="9">
    <location>
        <begin position="435"/>
        <end position="550"/>
    </location>
</feature>
<dbReference type="Pfam" id="PF00072">
    <property type="entry name" value="Response_reg"/>
    <property type="match status" value="1"/>
</dbReference>
<dbReference type="PROSITE" id="PS50109">
    <property type="entry name" value="HIS_KIN"/>
    <property type="match status" value="1"/>
</dbReference>
<evidence type="ECO:0000256" key="5">
    <source>
        <dbReference type="ARBA" id="ARBA00022777"/>
    </source>
</evidence>
<dbReference type="InterPro" id="IPR003661">
    <property type="entry name" value="HisK_dim/P_dom"/>
</dbReference>
<dbReference type="RefSeq" id="WP_135625390.1">
    <property type="nucleotide sequence ID" value="NZ_RQGD01000046.1"/>
</dbReference>
<dbReference type="Gene3D" id="1.10.287.130">
    <property type="match status" value="1"/>
</dbReference>
<dbReference type="GO" id="GO:0009927">
    <property type="term" value="F:histidine phosphotransfer kinase activity"/>
    <property type="evidence" value="ECO:0007669"/>
    <property type="project" value="TreeGrafter"/>
</dbReference>
<feature type="domain" description="Histidine kinase" evidence="8">
    <location>
        <begin position="187"/>
        <end position="407"/>
    </location>
</feature>